<dbReference type="InterPro" id="IPR033116">
    <property type="entry name" value="TRYPSIN_SER"/>
</dbReference>
<name>A0ABM1Y105_AEDAL</name>
<evidence type="ECO:0000256" key="4">
    <source>
        <dbReference type="RuleBase" id="RU363034"/>
    </source>
</evidence>
<accession>A0ABM1Y105</accession>
<evidence type="ECO:0000313" key="8">
    <source>
        <dbReference type="Proteomes" id="UP000069940"/>
    </source>
</evidence>
<dbReference type="Proteomes" id="UP000069940">
    <property type="component" value="Unassembled WGS sequence"/>
</dbReference>
<dbReference type="PANTHER" id="PTHR24256">
    <property type="entry name" value="TRYPTASE-RELATED"/>
    <property type="match status" value="1"/>
</dbReference>
<proteinExistence type="inferred from homology"/>
<dbReference type="PROSITE" id="PS00134">
    <property type="entry name" value="TRYPSIN_HIS"/>
    <property type="match status" value="1"/>
</dbReference>
<dbReference type="InterPro" id="IPR018114">
    <property type="entry name" value="TRYPSIN_HIS"/>
</dbReference>
<dbReference type="RefSeq" id="XP_029723265.2">
    <property type="nucleotide sequence ID" value="XM_029867405.2"/>
</dbReference>
<dbReference type="InterPro" id="IPR001254">
    <property type="entry name" value="Trypsin_dom"/>
</dbReference>
<keyword evidence="4" id="KW-0378">Hydrolase</keyword>
<dbReference type="InterPro" id="IPR043504">
    <property type="entry name" value="Peptidase_S1_PA_chymotrypsin"/>
</dbReference>
<reference evidence="7" key="2">
    <citation type="submission" date="2025-05" db="UniProtKB">
        <authorList>
            <consortium name="EnsemblMetazoa"/>
        </authorList>
    </citation>
    <scope>IDENTIFICATION</scope>
    <source>
        <strain evidence="7">Foshan</strain>
    </source>
</reference>
<dbReference type="CDD" id="cd00190">
    <property type="entry name" value="Tryp_SPc"/>
    <property type="match status" value="1"/>
</dbReference>
<feature type="domain" description="Peptidase S1" evidence="6">
    <location>
        <begin position="236"/>
        <end position="481"/>
    </location>
</feature>
<evidence type="ECO:0000256" key="3">
    <source>
        <dbReference type="ARBA" id="ARBA00024195"/>
    </source>
</evidence>
<keyword evidence="4" id="KW-0720">Serine protease</keyword>
<dbReference type="SUPFAM" id="SSF50494">
    <property type="entry name" value="Trypsin-like serine proteases"/>
    <property type="match status" value="1"/>
</dbReference>
<keyword evidence="4" id="KW-0645">Protease</keyword>
<organism evidence="7 8">
    <name type="scientific">Aedes albopictus</name>
    <name type="common">Asian tiger mosquito</name>
    <name type="synonym">Stegomyia albopicta</name>
    <dbReference type="NCBI Taxonomy" id="7160"/>
    <lineage>
        <taxon>Eukaryota</taxon>
        <taxon>Metazoa</taxon>
        <taxon>Ecdysozoa</taxon>
        <taxon>Arthropoda</taxon>
        <taxon>Hexapoda</taxon>
        <taxon>Insecta</taxon>
        <taxon>Pterygota</taxon>
        <taxon>Neoptera</taxon>
        <taxon>Endopterygota</taxon>
        <taxon>Diptera</taxon>
        <taxon>Nematocera</taxon>
        <taxon>Culicoidea</taxon>
        <taxon>Culicidae</taxon>
        <taxon>Culicinae</taxon>
        <taxon>Aedini</taxon>
        <taxon>Aedes</taxon>
        <taxon>Stegomyia</taxon>
    </lineage>
</organism>
<keyword evidence="8" id="KW-1185">Reference proteome</keyword>
<keyword evidence="1" id="KW-1015">Disulfide bond</keyword>
<reference evidence="8" key="1">
    <citation type="journal article" date="2015" name="Proc. Natl. Acad. Sci. U.S.A.">
        <title>Genome sequence of the Asian Tiger mosquito, Aedes albopictus, reveals insights into its biology, genetics, and evolution.</title>
        <authorList>
            <person name="Chen X.G."/>
            <person name="Jiang X."/>
            <person name="Gu J."/>
            <person name="Xu M."/>
            <person name="Wu Y."/>
            <person name="Deng Y."/>
            <person name="Zhang C."/>
            <person name="Bonizzoni M."/>
            <person name="Dermauw W."/>
            <person name="Vontas J."/>
            <person name="Armbruster P."/>
            <person name="Huang X."/>
            <person name="Yang Y."/>
            <person name="Zhang H."/>
            <person name="He W."/>
            <person name="Peng H."/>
            <person name="Liu Y."/>
            <person name="Wu K."/>
            <person name="Chen J."/>
            <person name="Lirakis M."/>
            <person name="Topalis P."/>
            <person name="Van Leeuwen T."/>
            <person name="Hall A.B."/>
            <person name="Jiang X."/>
            <person name="Thorpe C."/>
            <person name="Mueller R.L."/>
            <person name="Sun C."/>
            <person name="Waterhouse R.M."/>
            <person name="Yan G."/>
            <person name="Tu Z.J."/>
            <person name="Fang X."/>
            <person name="James A.A."/>
        </authorList>
    </citation>
    <scope>NUCLEOTIDE SEQUENCE [LARGE SCALE GENOMIC DNA]</scope>
    <source>
        <strain evidence="8">Foshan</strain>
    </source>
</reference>
<comment type="similarity">
    <text evidence="3">Belongs to the peptidase S1 family. CLIP subfamily.</text>
</comment>
<evidence type="ECO:0000256" key="2">
    <source>
        <dbReference type="ARBA" id="ARBA00023180"/>
    </source>
</evidence>
<dbReference type="EnsemblMetazoa" id="AALFPA23_004694.R5788">
    <property type="protein sequence ID" value="AALFPA23_004694.P5788"/>
    <property type="gene ID" value="AALFPA23_004694"/>
</dbReference>
<keyword evidence="2" id="KW-0325">Glycoprotein</keyword>
<protein>
    <recommendedName>
        <fullName evidence="6">Peptidase S1 domain-containing protein</fullName>
    </recommendedName>
</protein>
<feature type="chain" id="PRO_5046692108" description="Peptidase S1 domain-containing protein" evidence="5">
    <location>
        <begin position="25"/>
        <end position="482"/>
    </location>
</feature>
<evidence type="ECO:0000313" key="7">
    <source>
        <dbReference type="EnsemblMetazoa" id="AALFPA23_004694.P5788"/>
    </source>
</evidence>
<sequence>MELSPLKPLLALALLVCFVGAVNGRSCPWGKGVCVQNRYCRRTTRHTHKCVLENGKHGICCDRDQITLGKTCTTSTRVSGLCMAEDQCGGYTRDFLFEIPDDDSWRRSSNVCFEDEQTKYYCCPRNLQRNITLDHSPRQVKPLENAFPSCTRADNVSGRCVPMSLCDRFGDLVLDRNPNFKYNGSLPDAYKCPSDTSDSTSMCCAHPETPHGLIRYAKAWKLRLDKCGLIGMPHRVLAGEEADVGEFPWMANLMFFWLKNSKSIKTTVCSGTLIHAQYVLTAAHCFKLEFKPTFVRLGEHDLSREKDCVENECVEYIEYVIKNWVAHEKYRGLKGQYDIALVHLNGTAEIIVDRIYPICLPVTTQWLMMKPSDLIASGWGLTESGRYPDVLRFTTMHTLKDRPYYCKKEQMICARGSKGETHCRGDSGGPLQRAVPYGDRYRMVLFGVISGGVNECSVEDKSVGVSVSVAYHIKWILDNMDI</sequence>
<evidence type="ECO:0000256" key="1">
    <source>
        <dbReference type="ARBA" id="ARBA00023157"/>
    </source>
</evidence>
<dbReference type="InterPro" id="IPR009003">
    <property type="entry name" value="Peptidase_S1_PA"/>
</dbReference>
<dbReference type="Gene3D" id="2.40.10.10">
    <property type="entry name" value="Trypsin-like serine proteases"/>
    <property type="match status" value="2"/>
</dbReference>
<dbReference type="PROSITE" id="PS50240">
    <property type="entry name" value="TRYPSIN_DOM"/>
    <property type="match status" value="1"/>
</dbReference>
<dbReference type="PROSITE" id="PS00135">
    <property type="entry name" value="TRYPSIN_SER"/>
    <property type="match status" value="1"/>
</dbReference>
<keyword evidence="5" id="KW-0732">Signal</keyword>
<evidence type="ECO:0000256" key="5">
    <source>
        <dbReference type="SAM" id="SignalP"/>
    </source>
</evidence>
<feature type="signal peptide" evidence="5">
    <location>
        <begin position="1"/>
        <end position="24"/>
    </location>
</feature>
<dbReference type="SMART" id="SM00020">
    <property type="entry name" value="Tryp_SPc"/>
    <property type="match status" value="1"/>
</dbReference>
<dbReference type="PRINTS" id="PR00722">
    <property type="entry name" value="CHYMOTRYPSIN"/>
</dbReference>
<dbReference type="GeneID" id="109423550"/>
<evidence type="ECO:0000259" key="6">
    <source>
        <dbReference type="PROSITE" id="PS50240"/>
    </source>
</evidence>
<dbReference type="InterPro" id="IPR051487">
    <property type="entry name" value="Ser/Thr_Proteases_Immune/Dev"/>
</dbReference>
<dbReference type="Pfam" id="PF00089">
    <property type="entry name" value="Trypsin"/>
    <property type="match status" value="1"/>
</dbReference>
<dbReference type="InterPro" id="IPR001314">
    <property type="entry name" value="Peptidase_S1A"/>
</dbReference>